<keyword evidence="3" id="KW-1185">Reference proteome</keyword>
<dbReference type="AlphaFoldDB" id="A0A4R1QDN1"/>
<gene>
    <name evidence="2" type="ORF">EDD69_1133</name>
</gene>
<evidence type="ECO:0000313" key="2">
    <source>
        <dbReference type="EMBL" id="TCL46997.1"/>
    </source>
</evidence>
<dbReference type="EMBL" id="SLUL01000013">
    <property type="protein sequence ID" value="TCL46997.1"/>
    <property type="molecule type" value="Genomic_DNA"/>
</dbReference>
<dbReference type="OrthoDB" id="2354159at2"/>
<dbReference type="Gene3D" id="2.40.10.220">
    <property type="entry name" value="predicted glycosyltransferase like domains"/>
    <property type="match status" value="1"/>
</dbReference>
<name>A0A4R1QDN1_9BACL</name>
<sequence length="124" mass="14628">MRFKRQEPFRYQFGQPIPCTFRITRIGDREVKTDKGLAEIHDISPRGVRIETHLNIPVDPERRPIEIEISFVLVEEEIRVRGIFVWKKPFAKEYQYGVNLTISEDQKEKLISEIKKFAAVNGKK</sequence>
<dbReference type="Pfam" id="PF07238">
    <property type="entry name" value="PilZ"/>
    <property type="match status" value="1"/>
</dbReference>
<dbReference type="RefSeq" id="WP_132949088.1">
    <property type="nucleotide sequence ID" value="NZ_SLUL01000013.1"/>
</dbReference>
<reference evidence="2 3" key="1">
    <citation type="submission" date="2019-03" db="EMBL/GenBank/DDBJ databases">
        <title>Genomic Encyclopedia of Type Strains, Phase IV (KMG-IV): sequencing the most valuable type-strain genomes for metagenomic binning, comparative biology and taxonomic classification.</title>
        <authorList>
            <person name="Goeker M."/>
        </authorList>
    </citation>
    <scope>NUCLEOTIDE SEQUENCE [LARGE SCALE GENOMIC DNA]</scope>
    <source>
        <strain evidence="2 3">DSM 24979</strain>
    </source>
</reference>
<comment type="caution">
    <text evidence="2">The sequence shown here is derived from an EMBL/GenBank/DDBJ whole genome shotgun (WGS) entry which is preliminary data.</text>
</comment>
<evidence type="ECO:0000313" key="3">
    <source>
        <dbReference type="Proteomes" id="UP000295658"/>
    </source>
</evidence>
<dbReference type="Proteomes" id="UP000295658">
    <property type="component" value="Unassembled WGS sequence"/>
</dbReference>
<organism evidence="2 3">
    <name type="scientific">Thermolongibacillus altinsuensis</name>
    <dbReference type="NCBI Taxonomy" id="575256"/>
    <lineage>
        <taxon>Bacteria</taxon>
        <taxon>Bacillati</taxon>
        <taxon>Bacillota</taxon>
        <taxon>Bacilli</taxon>
        <taxon>Bacillales</taxon>
        <taxon>Anoxybacillaceae</taxon>
        <taxon>Thermolongibacillus</taxon>
    </lineage>
</organism>
<accession>A0A4R1QDN1</accession>
<dbReference type="GO" id="GO:0035438">
    <property type="term" value="F:cyclic-di-GMP binding"/>
    <property type="evidence" value="ECO:0007669"/>
    <property type="project" value="InterPro"/>
</dbReference>
<protein>
    <submittedName>
        <fullName evidence="2">PilZ domain-containing protein</fullName>
    </submittedName>
</protein>
<evidence type="ECO:0000259" key="1">
    <source>
        <dbReference type="Pfam" id="PF07238"/>
    </source>
</evidence>
<dbReference type="InterPro" id="IPR009875">
    <property type="entry name" value="PilZ_domain"/>
</dbReference>
<feature type="domain" description="PilZ" evidence="1">
    <location>
        <begin position="10"/>
        <end position="112"/>
    </location>
</feature>
<proteinExistence type="predicted"/>